<keyword evidence="6" id="KW-1133">Transmembrane helix</keyword>
<reference evidence="8" key="1">
    <citation type="submission" date="2020-06" db="EMBL/GenBank/DDBJ databases">
        <authorList>
            <consortium name="Plant Systems Biology data submission"/>
        </authorList>
    </citation>
    <scope>NUCLEOTIDE SEQUENCE</scope>
    <source>
        <strain evidence="8">D6</strain>
    </source>
</reference>
<keyword evidence="2 4" id="KW-0863">Zinc-finger</keyword>
<evidence type="ECO:0000256" key="4">
    <source>
        <dbReference type="PROSITE-ProRule" id="PRU00175"/>
    </source>
</evidence>
<organism evidence="8 9">
    <name type="scientific">Seminavis robusta</name>
    <dbReference type="NCBI Taxonomy" id="568900"/>
    <lineage>
        <taxon>Eukaryota</taxon>
        <taxon>Sar</taxon>
        <taxon>Stramenopiles</taxon>
        <taxon>Ochrophyta</taxon>
        <taxon>Bacillariophyta</taxon>
        <taxon>Bacillariophyceae</taxon>
        <taxon>Bacillariophycidae</taxon>
        <taxon>Naviculales</taxon>
        <taxon>Naviculaceae</taxon>
        <taxon>Seminavis</taxon>
    </lineage>
</organism>
<dbReference type="GO" id="GO:0008270">
    <property type="term" value="F:zinc ion binding"/>
    <property type="evidence" value="ECO:0007669"/>
    <property type="project" value="UniProtKB-KW"/>
</dbReference>
<feature type="region of interest" description="Disordered" evidence="5">
    <location>
        <begin position="1"/>
        <end position="30"/>
    </location>
</feature>
<dbReference type="Pfam" id="PF13639">
    <property type="entry name" value="zf-RING_2"/>
    <property type="match status" value="1"/>
</dbReference>
<evidence type="ECO:0000256" key="3">
    <source>
        <dbReference type="ARBA" id="ARBA00022833"/>
    </source>
</evidence>
<gene>
    <name evidence="8" type="ORF">SEMRO_78_G042410.1</name>
</gene>
<comment type="caution">
    <text evidence="8">The sequence shown here is derived from an EMBL/GenBank/DDBJ whole genome shotgun (WGS) entry which is preliminary data.</text>
</comment>
<keyword evidence="6" id="KW-0472">Membrane</keyword>
<name>A0A9N8DGE8_9STRA</name>
<dbReference type="OrthoDB" id="49515at2759"/>
<evidence type="ECO:0000256" key="2">
    <source>
        <dbReference type="ARBA" id="ARBA00022771"/>
    </source>
</evidence>
<dbReference type="InterPro" id="IPR013083">
    <property type="entry name" value="Znf_RING/FYVE/PHD"/>
</dbReference>
<evidence type="ECO:0000256" key="5">
    <source>
        <dbReference type="SAM" id="MobiDB-lite"/>
    </source>
</evidence>
<feature type="domain" description="RING-type" evidence="7">
    <location>
        <begin position="206"/>
        <end position="248"/>
    </location>
</feature>
<keyword evidence="1" id="KW-0479">Metal-binding</keyword>
<evidence type="ECO:0000259" key="7">
    <source>
        <dbReference type="PROSITE" id="PS50089"/>
    </source>
</evidence>
<dbReference type="PANTHER" id="PTHR14155">
    <property type="entry name" value="RING FINGER DOMAIN-CONTAINING"/>
    <property type="match status" value="1"/>
</dbReference>
<evidence type="ECO:0000256" key="6">
    <source>
        <dbReference type="SAM" id="Phobius"/>
    </source>
</evidence>
<keyword evidence="3" id="KW-0862">Zinc</keyword>
<dbReference type="SUPFAM" id="SSF57850">
    <property type="entry name" value="RING/U-box"/>
    <property type="match status" value="1"/>
</dbReference>
<keyword evidence="9" id="KW-1185">Reference proteome</keyword>
<evidence type="ECO:0000256" key="1">
    <source>
        <dbReference type="ARBA" id="ARBA00022723"/>
    </source>
</evidence>
<evidence type="ECO:0000313" key="9">
    <source>
        <dbReference type="Proteomes" id="UP001153069"/>
    </source>
</evidence>
<dbReference type="Gene3D" id="3.30.40.10">
    <property type="entry name" value="Zinc/RING finger domain, C3HC4 (zinc finger)"/>
    <property type="match status" value="1"/>
</dbReference>
<dbReference type="AlphaFoldDB" id="A0A9N8DGE8"/>
<evidence type="ECO:0000313" key="8">
    <source>
        <dbReference type="EMBL" id="CAB9500206.1"/>
    </source>
</evidence>
<protein>
    <recommendedName>
        <fullName evidence="7">RING-type domain-containing protein</fullName>
    </recommendedName>
</protein>
<dbReference type="InterPro" id="IPR053238">
    <property type="entry name" value="RING-H2_zinc_finger"/>
</dbReference>
<dbReference type="EMBL" id="CAICTM010000077">
    <property type="protein sequence ID" value="CAB9500206.1"/>
    <property type="molecule type" value="Genomic_DNA"/>
</dbReference>
<dbReference type="Proteomes" id="UP001153069">
    <property type="component" value="Unassembled WGS sequence"/>
</dbReference>
<dbReference type="InterPro" id="IPR001841">
    <property type="entry name" value="Znf_RING"/>
</dbReference>
<keyword evidence="6" id="KW-0812">Transmembrane</keyword>
<dbReference type="PROSITE" id="PS50089">
    <property type="entry name" value="ZF_RING_2"/>
    <property type="match status" value="1"/>
</dbReference>
<proteinExistence type="predicted"/>
<dbReference type="SMART" id="SM00184">
    <property type="entry name" value="RING"/>
    <property type="match status" value="1"/>
</dbReference>
<sequence>MSATENDYFTGSFATSSPRSSALPRYDETNQSPVPMPTGYGNSAILIVVVFLIAIAASITMGIILFFSRQRKLENVEYKATAEDRTEASDASIAADMVDHALIVTEWKPAKRRICKGRPIGIESETIDLGSTSIESKRPNFVTTLFEESRGFGTFVGTDDTCSMGSHDEEDDDLDGIIGHSVDLVRAGVFKRTFELMKTQSRCVLCSVCYEVGDKVSVSNNPTCDHQYHQACILRWLKRKSVLCPVCKEPYIEQHCGLGVANRIESSILL</sequence>
<feature type="transmembrane region" description="Helical" evidence="6">
    <location>
        <begin position="44"/>
        <end position="67"/>
    </location>
</feature>
<feature type="compositionally biased region" description="Polar residues" evidence="5">
    <location>
        <begin position="1"/>
        <end position="20"/>
    </location>
</feature>
<dbReference type="PANTHER" id="PTHR14155:SF86">
    <property type="entry name" value="OS06G0534500 PROTEIN"/>
    <property type="match status" value="1"/>
</dbReference>
<accession>A0A9N8DGE8</accession>